<comment type="cofactor">
    <cofactor evidence="1">
        <name>FMN</name>
        <dbReference type="ChEBI" id="CHEBI:58210"/>
    </cofactor>
</comment>
<protein>
    <submittedName>
        <fullName evidence="7">Nitroreductase</fullName>
    </submittedName>
</protein>
<keyword evidence="4" id="KW-0288">FMN</keyword>
<evidence type="ECO:0000313" key="7">
    <source>
        <dbReference type="EMBL" id="TDU24037.1"/>
    </source>
</evidence>
<dbReference type="InterPro" id="IPR029479">
    <property type="entry name" value="Nitroreductase"/>
</dbReference>
<reference evidence="7 8" key="1">
    <citation type="submission" date="2019-03" db="EMBL/GenBank/DDBJ databases">
        <title>Genomic Encyclopedia of Type Strains, Phase IV (KMG-IV): sequencing the most valuable type-strain genomes for metagenomic binning, comparative biology and taxonomic classification.</title>
        <authorList>
            <person name="Goeker M."/>
        </authorList>
    </citation>
    <scope>NUCLEOTIDE SEQUENCE [LARGE SCALE GENOMIC DNA]</scope>
    <source>
        <strain evidence="7 8">DSM 6770</strain>
    </source>
</reference>
<organism evidence="7 8">
    <name type="scientific">Chromohalobacter marismortui</name>
    <dbReference type="NCBI Taxonomy" id="42055"/>
    <lineage>
        <taxon>Bacteria</taxon>
        <taxon>Pseudomonadati</taxon>
        <taxon>Pseudomonadota</taxon>
        <taxon>Gammaproteobacteria</taxon>
        <taxon>Oceanospirillales</taxon>
        <taxon>Halomonadaceae</taxon>
        <taxon>Chromohalobacter</taxon>
    </lineage>
</organism>
<dbReference type="AlphaFoldDB" id="A0A4R7NSW8"/>
<evidence type="ECO:0000256" key="5">
    <source>
        <dbReference type="ARBA" id="ARBA00023002"/>
    </source>
</evidence>
<name>A0A4R7NSW8_9GAMM</name>
<dbReference type="Gene3D" id="3.40.109.10">
    <property type="entry name" value="NADH Oxidase"/>
    <property type="match status" value="1"/>
</dbReference>
<comment type="similarity">
    <text evidence="2">Belongs to the nitroreductase family.</text>
</comment>
<dbReference type="PANTHER" id="PTHR43673:SF2">
    <property type="entry name" value="NITROREDUCTASE"/>
    <property type="match status" value="1"/>
</dbReference>
<evidence type="ECO:0000256" key="1">
    <source>
        <dbReference type="ARBA" id="ARBA00001917"/>
    </source>
</evidence>
<proteinExistence type="inferred from homology"/>
<evidence type="ECO:0000256" key="2">
    <source>
        <dbReference type="ARBA" id="ARBA00007118"/>
    </source>
</evidence>
<evidence type="ECO:0000256" key="3">
    <source>
        <dbReference type="ARBA" id="ARBA00022630"/>
    </source>
</evidence>
<dbReference type="EMBL" id="SOBR01000002">
    <property type="protein sequence ID" value="TDU24037.1"/>
    <property type="molecule type" value="Genomic_DNA"/>
</dbReference>
<comment type="caution">
    <text evidence="7">The sequence shown here is derived from an EMBL/GenBank/DDBJ whole genome shotgun (WGS) entry which is preliminary data.</text>
</comment>
<sequence length="210" mass="23241">MSFLEALNWRYATKRMNGHTVPQEKLDTILEAARLAPSSYGLQPYSVAVVSDAALRNKIRGLAVPQPQVTEGSHLLVFATWTTIDEASVERFIEHVASERDLPLSSLAGYTDAIKSTLRKYPTQVEREHWASKQAYIALGMALAAAATEHVDATPMEGFSPEALDELLDLKAQGLRSVVVMAIGERDESNDSMTSLKKVRWPKESFITHT</sequence>
<dbReference type="PANTHER" id="PTHR43673">
    <property type="entry name" value="NAD(P)H NITROREDUCTASE YDGI-RELATED"/>
    <property type="match status" value="1"/>
</dbReference>
<evidence type="ECO:0000313" key="8">
    <source>
        <dbReference type="Proteomes" id="UP000295380"/>
    </source>
</evidence>
<dbReference type="RefSeq" id="WP_133695693.1">
    <property type="nucleotide sequence ID" value="NZ_SOBR01000002.1"/>
</dbReference>
<dbReference type="Proteomes" id="UP000295380">
    <property type="component" value="Unassembled WGS sequence"/>
</dbReference>
<dbReference type="GO" id="GO:0016491">
    <property type="term" value="F:oxidoreductase activity"/>
    <property type="evidence" value="ECO:0007669"/>
    <property type="project" value="UniProtKB-KW"/>
</dbReference>
<dbReference type="SUPFAM" id="SSF55469">
    <property type="entry name" value="FMN-dependent nitroreductase-like"/>
    <property type="match status" value="1"/>
</dbReference>
<accession>A0A4R7NSW8</accession>
<keyword evidence="3" id="KW-0285">Flavoprotein</keyword>
<feature type="domain" description="Nitroreductase" evidence="6">
    <location>
        <begin position="9"/>
        <end position="184"/>
    </location>
</feature>
<dbReference type="InterPro" id="IPR000415">
    <property type="entry name" value="Nitroreductase-like"/>
</dbReference>
<gene>
    <name evidence="7" type="ORF">C8E00_102540</name>
</gene>
<keyword evidence="5" id="KW-0560">Oxidoreductase</keyword>
<dbReference type="OrthoDB" id="9809288at2"/>
<evidence type="ECO:0000259" key="6">
    <source>
        <dbReference type="Pfam" id="PF00881"/>
    </source>
</evidence>
<dbReference type="Pfam" id="PF00881">
    <property type="entry name" value="Nitroreductase"/>
    <property type="match status" value="1"/>
</dbReference>
<evidence type="ECO:0000256" key="4">
    <source>
        <dbReference type="ARBA" id="ARBA00022643"/>
    </source>
</evidence>
<keyword evidence="8" id="KW-1185">Reference proteome</keyword>